<reference evidence="2" key="1">
    <citation type="journal article" date="2016" name="Nat. Genet.">
        <title>The genome sequences of Arachis duranensis and Arachis ipaensis, the diploid ancestors of cultivated peanut.</title>
        <authorList>
            <person name="Bertioli D.J."/>
            <person name="Cannon S.B."/>
            <person name="Froenicke L."/>
            <person name="Huang G."/>
            <person name="Farmer A.D."/>
            <person name="Cannon E.K."/>
            <person name="Liu X."/>
            <person name="Gao D."/>
            <person name="Clevenger J."/>
            <person name="Dash S."/>
            <person name="Ren L."/>
            <person name="Moretzsohn M.C."/>
            <person name="Shirasawa K."/>
            <person name="Huang W."/>
            <person name="Vidigal B."/>
            <person name="Abernathy B."/>
            <person name="Chu Y."/>
            <person name="Niederhuth C.E."/>
            <person name="Umale P."/>
            <person name="Araujo A.C."/>
            <person name="Kozik A."/>
            <person name="Kim K.D."/>
            <person name="Burow M.D."/>
            <person name="Varshney R.K."/>
            <person name="Wang X."/>
            <person name="Zhang X."/>
            <person name="Barkley N."/>
            <person name="Guimaraes P.M."/>
            <person name="Isobe S."/>
            <person name="Guo B."/>
            <person name="Liao B."/>
            <person name="Stalker H.T."/>
            <person name="Schmitz R.J."/>
            <person name="Scheffler B.E."/>
            <person name="Leal-Bertioli S.C."/>
            <person name="Xun X."/>
            <person name="Jackson S.A."/>
            <person name="Michelmore R."/>
            <person name="Ozias-Akins P."/>
        </authorList>
    </citation>
    <scope>NUCLEOTIDE SEQUENCE [LARGE SCALE GENOMIC DNA]</scope>
    <source>
        <strain evidence="2">cv. V14167</strain>
    </source>
</reference>
<name>A0A9C6T8D6_ARADU</name>
<dbReference type="AlphaFoldDB" id="A0A9C6T8D6"/>
<feature type="region of interest" description="Disordered" evidence="1">
    <location>
        <begin position="1"/>
        <end position="28"/>
    </location>
</feature>
<dbReference type="Proteomes" id="UP000515211">
    <property type="component" value="Chromosome 10"/>
</dbReference>
<keyword evidence="2" id="KW-1185">Reference proteome</keyword>
<accession>A0A9C6T8D6</accession>
<organism evidence="2 3">
    <name type="scientific">Arachis duranensis</name>
    <name type="common">Wild peanut</name>
    <dbReference type="NCBI Taxonomy" id="130453"/>
    <lineage>
        <taxon>Eukaryota</taxon>
        <taxon>Viridiplantae</taxon>
        <taxon>Streptophyta</taxon>
        <taxon>Embryophyta</taxon>
        <taxon>Tracheophyta</taxon>
        <taxon>Spermatophyta</taxon>
        <taxon>Magnoliopsida</taxon>
        <taxon>eudicotyledons</taxon>
        <taxon>Gunneridae</taxon>
        <taxon>Pentapetalae</taxon>
        <taxon>rosids</taxon>
        <taxon>fabids</taxon>
        <taxon>Fabales</taxon>
        <taxon>Fabaceae</taxon>
        <taxon>Papilionoideae</taxon>
        <taxon>50 kb inversion clade</taxon>
        <taxon>dalbergioids sensu lato</taxon>
        <taxon>Dalbergieae</taxon>
        <taxon>Pterocarpus clade</taxon>
        <taxon>Arachis</taxon>
    </lineage>
</organism>
<feature type="compositionally biased region" description="Basic and acidic residues" evidence="1">
    <location>
        <begin position="1"/>
        <end position="15"/>
    </location>
</feature>
<sequence>MGNEMGVRDPHRCEPENSGQFSFSTTDRPSSRLFRSHEVIVVIQGFGDLYYWKAILASPSWVPYSSCITSWRGFQIAGEAVSCPSSSPLQEY</sequence>
<reference evidence="3" key="2">
    <citation type="submission" date="2025-08" db="UniProtKB">
        <authorList>
            <consortium name="RefSeq"/>
        </authorList>
    </citation>
    <scope>IDENTIFICATION</scope>
    <source>
        <tissue evidence="3">Whole plant</tissue>
    </source>
</reference>
<evidence type="ECO:0000256" key="1">
    <source>
        <dbReference type="SAM" id="MobiDB-lite"/>
    </source>
</evidence>
<proteinExistence type="predicted"/>
<evidence type="ECO:0000313" key="2">
    <source>
        <dbReference type="Proteomes" id="UP000515211"/>
    </source>
</evidence>
<evidence type="ECO:0000313" key="3">
    <source>
        <dbReference type="RefSeq" id="XP_052111840.1"/>
    </source>
</evidence>
<gene>
    <name evidence="3" type="primary">LOC107470131</name>
</gene>
<protein>
    <submittedName>
        <fullName evidence="3">Uncharacterized protein LOC107470131 isoform X2</fullName>
    </submittedName>
</protein>
<dbReference type="GeneID" id="107470131"/>
<feature type="compositionally biased region" description="Polar residues" evidence="1">
    <location>
        <begin position="17"/>
        <end position="28"/>
    </location>
</feature>
<dbReference type="RefSeq" id="XP_052111840.1">
    <property type="nucleotide sequence ID" value="XM_052255880.1"/>
</dbReference>